<feature type="repeat" description="TPR" evidence="1">
    <location>
        <begin position="247"/>
        <end position="280"/>
    </location>
</feature>
<comment type="caution">
    <text evidence="4">The sequence shown here is derived from an EMBL/GenBank/DDBJ whole genome shotgun (WGS) entry which is preliminary data.</text>
</comment>
<dbReference type="EMBL" id="JADEXP010000020">
    <property type="protein sequence ID" value="MBE9065835.1"/>
    <property type="molecule type" value="Genomic_DNA"/>
</dbReference>
<dbReference type="PROSITE" id="PS50005">
    <property type="entry name" value="TPR"/>
    <property type="match status" value="2"/>
</dbReference>
<evidence type="ECO:0000313" key="5">
    <source>
        <dbReference type="Proteomes" id="UP000615026"/>
    </source>
</evidence>
<gene>
    <name evidence="4" type="ORF">IQ260_04125</name>
</gene>
<dbReference type="Pfam" id="PF12770">
    <property type="entry name" value="CHAT"/>
    <property type="match status" value="1"/>
</dbReference>
<dbReference type="PANTHER" id="PTHR10098:SF112">
    <property type="entry name" value="SLR0380 PROTEIN"/>
    <property type="match status" value="1"/>
</dbReference>
<dbReference type="InterPro" id="IPR024983">
    <property type="entry name" value="CHAT_dom"/>
</dbReference>
<evidence type="ECO:0000256" key="1">
    <source>
        <dbReference type="PROSITE-ProRule" id="PRU00339"/>
    </source>
</evidence>
<feature type="signal peptide" evidence="2">
    <location>
        <begin position="1"/>
        <end position="26"/>
    </location>
</feature>
<feature type="domain" description="CHAT" evidence="3">
    <location>
        <begin position="558"/>
        <end position="835"/>
    </location>
</feature>
<feature type="repeat" description="TPR" evidence="1">
    <location>
        <begin position="288"/>
        <end position="321"/>
    </location>
</feature>
<dbReference type="AlphaFoldDB" id="A0A928WYK4"/>
<protein>
    <submittedName>
        <fullName evidence="4">CHAT domain-containing protein</fullName>
    </submittedName>
</protein>
<sequence length="837" mass="94112">MRIRALYVLGLASSFLAFLCSRPVAAQEIPACKPVPPENIPDNVETRFNAARDYLAVDEFDLAIEQYQSVLADLENLEQHTILKNQLSLGLAYALDRLGSTDRAIPLLQQIIERLTVSEQMSLELGLATHNLGQIQEDLGNFAEAADNYRIAADIFEHLECSQYRLFSLTSTAIIQARLGYYEEANETLYSSLKVGQHTDDYQAIEDIYHTLGWVAFLQKRYETALDFYQTALEHGQQFSNDVLSLSRTLNNIGHLYTQVDNIDAAIKNLKYGLELLSDVPANIPEHIDLLDSLGQAYAISDDYSNAWTFYHQSLRLANRSNHPYRQLISLLNIAKMLVAAEQKTAAIALYKQAINDIEQVRDNLRSLPLETQQRYTETVADSYRELAALLLEQERVFEAQQVLDLLKIQELEDYLHDVRAEQPQVDEKLPYLPPERLLLEQHQALLLESPSDTDPVLSLEAFLAHPDVAAALATLDSSDPTLLQPEPLQQLQQKLQTLPHKSVVLYPLVLEDRLELLLVPPDGPPIHQTTQITKHQLTEQVSHLRHQLADPSSDVKATAGSLYKSLITPFQADLNRLKIQNIIYIPDSVLHYIPLSVLYDQPENQWLAEQYTSHNLTASDFGDLTQPPSRPFNVLAGAFADANQTFEKQINQRVTNFYGLTYAGHEVSFLQRKLPSTQVLLNADFSRDNLETQFQGQNIIHLATHAAFVPGQPEDSFILLGDGDTITLKELRNLSLPNVDLVVLSACQTGISHIEDGLEILGMGFQVQRTDARAALASLWWVDDRSTSQLMELFYTELAAGATKVQALQKAQQQLIANGQDEPYYWAPFVLIGNGL</sequence>
<dbReference type="Proteomes" id="UP000615026">
    <property type="component" value="Unassembled WGS sequence"/>
</dbReference>
<keyword evidence="1" id="KW-0802">TPR repeat</keyword>
<dbReference type="SUPFAM" id="SSF48452">
    <property type="entry name" value="TPR-like"/>
    <property type="match status" value="2"/>
</dbReference>
<dbReference type="Gene3D" id="1.25.40.10">
    <property type="entry name" value="Tetratricopeptide repeat domain"/>
    <property type="match status" value="2"/>
</dbReference>
<feature type="chain" id="PRO_5036743375" evidence="2">
    <location>
        <begin position="27"/>
        <end position="837"/>
    </location>
</feature>
<dbReference type="SMART" id="SM00028">
    <property type="entry name" value="TPR"/>
    <property type="match status" value="6"/>
</dbReference>
<keyword evidence="5" id="KW-1185">Reference proteome</keyword>
<proteinExistence type="predicted"/>
<evidence type="ECO:0000313" key="4">
    <source>
        <dbReference type="EMBL" id="MBE9065835.1"/>
    </source>
</evidence>
<evidence type="ECO:0000256" key="2">
    <source>
        <dbReference type="SAM" id="SignalP"/>
    </source>
</evidence>
<organism evidence="4 5">
    <name type="scientific">Leptolyngbya cf. ectocarpi LEGE 11479</name>
    <dbReference type="NCBI Taxonomy" id="1828722"/>
    <lineage>
        <taxon>Bacteria</taxon>
        <taxon>Bacillati</taxon>
        <taxon>Cyanobacteriota</taxon>
        <taxon>Cyanophyceae</taxon>
        <taxon>Leptolyngbyales</taxon>
        <taxon>Leptolyngbyaceae</taxon>
        <taxon>Leptolyngbya group</taxon>
        <taxon>Leptolyngbya</taxon>
    </lineage>
</organism>
<dbReference type="InterPro" id="IPR019734">
    <property type="entry name" value="TPR_rpt"/>
</dbReference>
<dbReference type="InterPro" id="IPR011990">
    <property type="entry name" value="TPR-like_helical_dom_sf"/>
</dbReference>
<accession>A0A928WYK4</accession>
<reference evidence="4" key="1">
    <citation type="submission" date="2020-10" db="EMBL/GenBank/DDBJ databases">
        <authorList>
            <person name="Castelo-Branco R."/>
            <person name="Eusebio N."/>
            <person name="Adriana R."/>
            <person name="Vieira A."/>
            <person name="Brugerolle De Fraissinette N."/>
            <person name="Rezende De Castro R."/>
            <person name="Schneider M.P."/>
            <person name="Vasconcelos V."/>
            <person name="Leao P.N."/>
        </authorList>
    </citation>
    <scope>NUCLEOTIDE SEQUENCE</scope>
    <source>
        <strain evidence="4">LEGE 11479</strain>
    </source>
</reference>
<name>A0A928WYK4_LEPEC</name>
<evidence type="ECO:0000259" key="3">
    <source>
        <dbReference type="Pfam" id="PF12770"/>
    </source>
</evidence>
<keyword evidence="2" id="KW-0732">Signal</keyword>
<dbReference type="PANTHER" id="PTHR10098">
    <property type="entry name" value="RAPSYN-RELATED"/>
    <property type="match status" value="1"/>
</dbReference>
<dbReference type="RefSeq" id="WP_193991131.1">
    <property type="nucleotide sequence ID" value="NZ_JADEXP010000020.1"/>
</dbReference>
<dbReference type="Pfam" id="PF13424">
    <property type="entry name" value="TPR_12"/>
    <property type="match status" value="1"/>
</dbReference>